<protein>
    <submittedName>
        <fullName evidence="7">Uncharacterized protein</fullName>
    </submittedName>
</protein>
<feature type="transmembrane region" description="Helical" evidence="6">
    <location>
        <begin position="205"/>
        <end position="225"/>
    </location>
</feature>
<dbReference type="PROSITE" id="PS51257">
    <property type="entry name" value="PROKAR_LIPOPROTEIN"/>
    <property type="match status" value="1"/>
</dbReference>
<sequence>MAFIGRCGVSSLAALGACTSVFHLSFNCFRGTTAATTTLIARTYDPKLPPSPAAYEQHLSRRKIVKVSLAASTIFGLIITTLMTTLAPSVLSLMGLPPTSKTKRIAIKYLRIRATAAVAVVGASVLDGVYRGMESSLLLAWAYSTRKAALLGSAAAAAHQIGLTSWLLFALVSEGPSIASQVIAAKEDTAKPGLLTDLTKYTLKLAAAVGAGSAAALWALSPLILRLSCDPVVRDLVRSIMGPICAIQPLIAATLMLEGLA</sequence>
<comment type="caution">
    <text evidence="7">The sequence shown here is derived from an EMBL/GenBank/DDBJ whole genome shotgun (WGS) entry which is preliminary data.</text>
</comment>
<dbReference type="GO" id="GO:0042910">
    <property type="term" value="F:xenobiotic transmembrane transporter activity"/>
    <property type="evidence" value="ECO:0007669"/>
    <property type="project" value="InterPro"/>
</dbReference>
<name>A0A9W7E1Q7_9STRA</name>
<dbReference type="OrthoDB" id="2126698at2759"/>
<organism evidence="7 8">
    <name type="scientific">Triparma retinervis</name>
    <dbReference type="NCBI Taxonomy" id="2557542"/>
    <lineage>
        <taxon>Eukaryota</taxon>
        <taxon>Sar</taxon>
        <taxon>Stramenopiles</taxon>
        <taxon>Ochrophyta</taxon>
        <taxon>Bolidophyceae</taxon>
        <taxon>Parmales</taxon>
        <taxon>Triparmaceae</taxon>
        <taxon>Triparma</taxon>
    </lineage>
</organism>
<proteinExistence type="inferred from homology"/>
<dbReference type="Proteomes" id="UP001165082">
    <property type="component" value="Unassembled WGS sequence"/>
</dbReference>
<dbReference type="EMBL" id="BRXZ01001091">
    <property type="protein sequence ID" value="GMH62090.1"/>
    <property type="molecule type" value="Genomic_DNA"/>
</dbReference>
<evidence type="ECO:0000256" key="1">
    <source>
        <dbReference type="ARBA" id="ARBA00004141"/>
    </source>
</evidence>
<feature type="transmembrane region" description="Helical" evidence="6">
    <location>
        <begin position="110"/>
        <end position="130"/>
    </location>
</feature>
<feature type="transmembrane region" description="Helical" evidence="6">
    <location>
        <begin position="237"/>
        <end position="257"/>
    </location>
</feature>
<evidence type="ECO:0000256" key="5">
    <source>
        <dbReference type="ARBA" id="ARBA00023136"/>
    </source>
</evidence>
<evidence type="ECO:0000256" key="3">
    <source>
        <dbReference type="ARBA" id="ARBA00022692"/>
    </source>
</evidence>
<dbReference type="GO" id="GO:0015297">
    <property type="term" value="F:antiporter activity"/>
    <property type="evidence" value="ECO:0007669"/>
    <property type="project" value="InterPro"/>
</dbReference>
<accession>A0A9W7E1Q7</accession>
<evidence type="ECO:0000256" key="4">
    <source>
        <dbReference type="ARBA" id="ARBA00022989"/>
    </source>
</evidence>
<evidence type="ECO:0000313" key="8">
    <source>
        <dbReference type="Proteomes" id="UP001165082"/>
    </source>
</evidence>
<comment type="subcellular location">
    <subcellularLocation>
        <location evidence="1">Membrane</location>
        <topology evidence="1">Multi-pass membrane protein</topology>
    </subcellularLocation>
</comment>
<dbReference type="InterPro" id="IPR044644">
    <property type="entry name" value="DinF-like"/>
</dbReference>
<evidence type="ECO:0000313" key="7">
    <source>
        <dbReference type="EMBL" id="GMH62090.1"/>
    </source>
</evidence>
<keyword evidence="4 6" id="KW-1133">Transmembrane helix</keyword>
<dbReference type="GO" id="GO:0016020">
    <property type="term" value="C:membrane"/>
    <property type="evidence" value="ECO:0007669"/>
    <property type="project" value="UniProtKB-SubCell"/>
</dbReference>
<gene>
    <name evidence="7" type="ORF">TrRE_jg6972</name>
</gene>
<reference evidence="7" key="1">
    <citation type="submission" date="2022-07" db="EMBL/GenBank/DDBJ databases">
        <title>Genome analysis of Parmales, a sister group of diatoms, reveals the evolutionary specialization of diatoms from phago-mixotrophs to photoautotrophs.</title>
        <authorList>
            <person name="Ban H."/>
            <person name="Sato S."/>
            <person name="Yoshikawa S."/>
            <person name="Kazumasa Y."/>
            <person name="Nakamura Y."/>
            <person name="Ichinomiya M."/>
            <person name="Saitoh K."/>
            <person name="Sato N."/>
            <person name="Blanc-Mathieu R."/>
            <person name="Endo H."/>
            <person name="Kuwata A."/>
            <person name="Ogata H."/>
        </authorList>
    </citation>
    <scope>NUCLEOTIDE SEQUENCE</scope>
</reference>
<dbReference type="PANTHER" id="PTHR42893">
    <property type="entry name" value="PROTEIN DETOXIFICATION 44, CHLOROPLASTIC-RELATED"/>
    <property type="match status" value="1"/>
</dbReference>
<keyword evidence="5 6" id="KW-0472">Membrane</keyword>
<dbReference type="PANTHER" id="PTHR42893:SF46">
    <property type="entry name" value="PROTEIN DETOXIFICATION 44, CHLOROPLASTIC"/>
    <property type="match status" value="1"/>
</dbReference>
<keyword evidence="3 6" id="KW-0812">Transmembrane</keyword>
<dbReference type="InterPro" id="IPR002528">
    <property type="entry name" value="MATE_fam"/>
</dbReference>
<feature type="non-terminal residue" evidence="7">
    <location>
        <position position="1"/>
    </location>
</feature>
<comment type="similarity">
    <text evidence="2">Belongs to the multi antimicrobial extrusion (MATE) (TC 2.A.66.1) family.</text>
</comment>
<evidence type="ECO:0000256" key="6">
    <source>
        <dbReference type="SAM" id="Phobius"/>
    </source>
</evidence>
<evidence type="ECO:0000256" key="2">
    <source>
        <dbReference type="ARBA" id="ARBA00010199"/>
    </source>
</evidence>
<dbReference type="Pfam" id="PF01554">
    <property type="entry name" value="MatE"/>
    <property type="match status" value="1"/>
</dbReference>
<feature type="transmembrane region" description="Helical" evidence="6">
    <location>
        <begin position="67"/>
        <end position="90"/>
    </location>
</feature>
<dbReference type="AlphaFoldDB" id="A0A9W7E1Q7"/>
<keyword evidence="8" id="KW-1185">Reference proteome</keyword>